<dbReference type="Gene3D" id="2.40.50.140">
    <property type="entry name" value="Nucleic acid-binding proteins"/>
    <property type="match status" value="1"/>
</dbReference>
<evidence type="ECO:0000256" key="1">
    <source>
        <dbReference type="ARBA" id="ARBA00004123"/>
    </source>
</evidence>
<proteinExistence type="inferred from homology"/>
<evidence type="ECO:0000256" key="4">
    <source>
        <dbReference type="ARBA" id="ARBA00022895"/>
    </source>
</evidence>
<keyword evidence="12" id="KW-1185">Reference proteome</keyword>
<evidence type="ECO:0000313" key="11">
    <source>
        <dbReference type="EMBL" id="KAL1006052.1"/>
    </source>
</evidence>
<evidence type="ECO:0000256" key="5">
    <source>
        <dbReference type="ARBA" id="ARBA00023125"/>
    </source>
</evidence>
<gene>
    <name evidence="11" type="ORF">UPYG_G00067250</name>
</gene>
<evidence type="ECO:0000256" key="2">
    <source>
        <dbReference type="ARBA" id="ARBA00004574"/>
    </source>
</evidence>
<evidence type="ECO:0000256" key="7">
    <source>
        <dbReference type="ARBA" id="ARBA00061044"/>
    </source>
</evidence>
<dbReference type="AlphaFoldDB" id="A0ABD0XE01"/>
<accession>A0ABD0XE01</accession>
<protein>
    <recommendedName>
        <fullName evidence="8">CST complex subunit TEN1</fullName>
    </recommendedName>
    <alternativeName>
        <fullName evidence="10">Protein telomeric pathways with STN1 homolog</fullName>
    </alternativeName>
    <alternativeName>
        <fullName evidence="9">Telomere length regulation protein TEN1 homolog</fullName>
    </alternativeName>
</protein>
<evidence type="ECO:0000256" key="6">
    <source>
        <dbReference type="ARBA" id="ARBA00023242"/>
    </source>
</evidence>
<evidence type="ECO:0000256" key="3">
    <source>
        <dbReference type="ARBA" id="ARBA00022454"/>
    </source>
</evidence>
<evidence type="ECO:0000256" key="10">
    <source>
        <dbReference type="ARBA" id="ARBA00079840"/>
    </source>
</evidence>
<reference evidence="11 12" key="1">
    <citation type="submission" date="2024-06" db="EMBL/GenBank/DDBJ databases">
        <authorList>
            <person name="Pan Q."/>
            <person name="Wen M."/>
            <person name="Jouanno E."/>
            <person name="Zahm M."/>
            <person name="Klopp C."/>
            <person name="Cabau C."/>
            <person name="Louis A."/>
            <person name="Berthelot C."/>
            <person name="Parey E."/>
            <person name="Roest Crollius H."/>
            <person name="Montfort J."/>
            <person name="Robinson-Rechavi M."/>
            <person name="Bouchez O."/>
            <person name="Lampietro C."/>
            <person name="Lopez Roques C."/>
            <person name="Donnadieu C."/>
            <person name="Postlethwait J."/>
            <person name="Bobe J."/>
            <person name="Verreycken H."/>
            <person name="Guiguen Y."/>
        </authorList>
    </citation>
    <scope>NUCLEOTIDE SEQUENCE [LARGE SCALE GENOMIC DNA]</scope>
    <source>
        <strain evidence="11">Up_M1</strain>
        <tissue evidence="11">Testis</tissue>
    </source>
</reference>
<dbReference type="PANTHER" id="PTHR33905:SF1">
    <property type="entry name" value="CST COMPLEX SUBUNIT TEN1"/>
    <property type="match status" value="1"/>
</dbReference>
<dbReference type="GO" id="GO:0003677">
    <property type="term" value="F:DNA binding"/>
    <property type="evidence" value="ECO:0007669"/>
    <property type="project" value="UniProtKB-KW"/>
</dbReference>
<keyword evidence="5" id="KW-0238">DNA-binding</keyword>
<dbReference type="Pfam" id="PF15490">
    <property type="entry name" value="Ten1_2"/>
    <property type="match status" value="1"/>
</dbReference>
<comment type="subcellular location">
    <subcellularLocation>
        <location evidence="2">Chromosome</location>
        <location evidence="2">Telomere</location>
    </subcellularLocation>
    <subcellularLocation>
        <location evidence="1">Nucleus</location>
    </subcellularLocation>
</comment>
<evidence type="ECO:0000256" key="9">
    <source>
        <dbReference type="ARBA" id="ARBA00078215"/>
    </source>
</evidence>
<dbReference type="PANTHER" id="PTHR33905">
    <property type="entry name" value="CST COMPLEX SUBUNIT TEN1"/>
    <property type="match status" value="1"/>
</dbReference>
<keyword evidence="3" id="KW-0158">Chromosome</keyword>
<dbReference type="Proteomes" id="UP001557470">
    <property type="component" value="Unassembled WGS sequence"/>
</dbReference>
<evidence type="ECO:0000313" key="12">
    <source>
        <dbReference type="Proteomes" id="UP001557470"/>
    </source>
</evidence>
<dbReference type="EMBL" id="JAGEUA010000002">
    <property type="protein sequence ID" value="KAL1006052.1"/>
    <property type="molecule type" value="Genomic_DNA"/>
</dbReference>
<dbReference type="InterPro" id="IPR012340">
    <property type="entry name" value="NA-bd_OB-fold"/>
</dbReference>
<dbReference type="InterPro" id="IPR029146">
    <property type="entry name" value="Ten1_animal_plant"/>
</dbReference>
<keyword evidence="6" id="KW-0539">Nucleus</keyword>
<keyword evidence="4" id="KW-0779">Telomere</keyword>
<organism evidence="11 12">
    <name type="scientific">Umbra pygmaea</name>
    <name type="common">Eastern mudminnow</name>
    <dbReference type="NCBI Taxonomy" id="75934"/>
    <lineage>
        <taxon>Eukaryota</taxon>
        <taxon>Metazoa</taxon>
        <taxon>Chordata</taxon>
        <taxon>Craniata</taxon>
        <taxon>Vertebrata</taxon>
        <taxon>Euteleostomi</taxon>
        <taxon>Actinopterygii</taxon>
        <taxon>Neopterygii</taxon>
        <taxon>Teleostei</taxon>
        <taxon>Protacanthopterygii</taxon>
        <taxon>Esociformes</taxon>
        <taxon>Umbridae</taxon>
        <taxon>Umbra</taxon>
    </lineage>
</organism>
<sequence length="135" mass="14605">MLPAPAIFHFPWEVQSGKAKEGDSVKTFGRLLTYQAEESRATLAAQHAATQHQVVVQTTFVEPFEPIIGAQYLVLGEIENAESGGVIVHARVLNCVDGVNVALLQKAINVQRTYFEERAVGNCDIATVAHKSASS</sequence>
<dbReference type="FunFam" id="2.40.50.140:FF:000203">
    <property type="entry name" value="TEN1 subunit of CST complex"/>
    <property type="match status" value="1"/>
</dbReference>
<comment type="similarity">
    <text evidence="7">Belongs to the TEN1 family.</text>
</comment>
<evidence type="ECO:0000256" key="8">
    <source>
        <dbReference type="ARBA" id="ARBA00068173"/>
    </source>
</evidence>
<name>A0ABD0XE01_UMBPY</name>
<comment type="caution">
    <text evidence="11">The sequence shown here is derived from an EMBL/GenBank/DDBJ whole genome shotgun (WGS) entry which is preliminary data.</text>
</comment>
<dbReference type="GO" id="GO:1990879">
    <property type="term" value="C:CST complex"/>
    <property type="evidence" value="ECO:0007669"/>
    <property type="project" value="UniProtKB-ARBA"/>
</dbReference>